<organism evidence="1 2">
    <name type="scientific">Microbispora cellulosiformans</name>
    <dbReference type="NCBI Taxonomy" id="2614688"/>
    <lineage>
        <taxon>Bacteria</taxon>
        <taxon>Bacillati</taxon>
        <taxon>Actinomycetota</taxon>
        <taxon>Actinomycetes</taxon>
        <taxon>Streptosporangiales</taxon>
        <taxon>Streptosporangiaceae</taxon>
        <taxon>Microbispora</taxon>
    </lineage>
</organism>
<evidence type="ECO:0000313" key="1">
    <source>
        <dbReference type="EMBL" id="KAA9379689.1"/>
    </source>
</evidence>
<evidence type="ECO:0000313" key="2">
    <source>
        <dbReference type="Proteomes" id="UP000327011"/>
    </source>
</evidence>
<dbReference type="EMBL" id="VYTZ01000003">
    <property type="protein sequence ID" value="KAA9379689.1"/>
    <property type="molecule type" value="Genomic_DNA"/>
</dbReference>
<name>A0A5J5K8B1_9ACTN</name>
<accession>A0A5J5K8B1</accession>
<reference evidence="1 2" key="1">
    <citation type="submission" date="2019-09" db="EMBL/GenBank/DDBJ databases">
        <title>Screening of Novel Bioactive Compounds from Soil-Associated.</title>
        <authorList>
            <person name="Gong X."/>
        </authorList>
    </citation>
    <scope>NUCLEOTIDE SEQUENCE [LARGE SCALE GENOMIC DNA]</scope>
    <source>
        <strain evidence="1 2">Gxj-6</strain>
    </source>
</reference>
<dbReference type="Proteomes" id="UP000327011">
    <property type="component" value="Unassembled WGS sequence"/>
</dbReference>
<sequence>MSCPTAPRSQVFVYRNRNRRGERWLPGDRLAPAYTLTLPEEVADMFAGQVAERLRWVFGAGDHDEDALTGDERHHRAAWRAAGLPPFARGDLLTVGRWAFTWDAYGLRVGLDSAHVTASPAR</sequence>
<proteinExistence type="predicted"/>
<dbReference type="RefSeq" id="WP_150932878.1">
    <property type="nucleotide sequence ID" value="NZ_VYTZ01000003.1"/>
</dbReference>
<protein>
    <submittedName>
        <fullName evidence="1">Uncharacterized protein</fullName>
    </submittedName>
</protein>
<keyword evidence="2" id="KW-1185">Reference proteome</keyword>
<comment type="caution">
    <text evidence="1">The sequence shown here is derived from an EMBL/GenBank/DDBJ whole genome shotgun (WGS) entry which is preliminary data.</text>
</comment>
<gene>
    <name evidence="1" type="ORF">F5972_08535</name>
</gene>
<dbReference type="AlphaFoldDB" id="A0A5J5K8B1"/>